<evidence type="ECO:0000256" key="6">
    <source>
        <dbReference type="ARBA" id="ARBA00023136"/>
    </source>
</evidence>
<dbReference type="GO" id="GO:0005886">
    <property type="term" value="C:plasma membrane"/>
    <property type="evidence" value="ECO:0007669"/>
    <property type="project" value="TreeGrafter"/>
</dbReference>
<feature type="domain" description="CSC1/OSCA1-like 7TM region" evidence="9">
    <location>
        <begin position="395"/>
        <end position="667"/>
    </location>
</feature>
<keyword evidence="5 8" id="KW-1133">Transmembrane helix</keyword>
<dbReference type="InParanoid" id="A0A168KV82"/>
<dbReference type="InterPro" id="IPR027815">
    <property type="entry name" value="CSC1/OSCA1-like_cyt"/>
</dbReference>
<evidence type="ECO:0000259" key="9">
    <source>
        <dbReference type="Pfam" id="PF02714"/>
    </source>
</evidence>
<dbReference type="Pfam" id="PF02714">
    <property type="entry name" value="RSN1_7TM"/>
    <property type="match status" value="1"/>
</dbReference>
<feature type="transmembrane region" description="Helical" evidence="8">
    <location>
        <begin position="607"/>
        <end position="626"/>
    </location>
</feature>
<feature type="domain" description="CSC1/OSCA1-like N-terminal transmembrane" evidence="10">
    <location>
        <begin position="3"/>
        <end position="114"/>
    </location>
</feature>
<feature type="transmembrane region" description="Helical" evidence="8">
    <location>
        <begin position="49"/>
        <end position="71"/>
    </location>
</feature>
<dbReference type="Pfam" id="PF13967">
    <property type="entry name" value="RSN1_TM"/>
    <property type="match status" value="1"/>
</dbReference>
<feature type="region of interest" description="Disordered" evidence="7">
    <location>
        <begin position="1012"/>
        <end position="1038"/>
    </location>
</feature>
<dbReference type="GO" id="GO:0005227">
    <property type="term" value="F:calcium-activated cation channel activity"/>
    <property type="evidence" value="ECO:0007669"/>
    <property type="project" value="InterPro"/>
</dbReference>
<evidence type="ECO:0000256" key="7">
    <source>
        <dbReference type="SAM" id="MobiDB-lite"/>
    </source>
</evidence>
<dbReference type="PANTHER" id="PTHR13018">
    <property type="entry name" value="PROBABLE MEMBRANE PROTEIN DUF221-RELATED"/>
    <property type="match status" value="1"/>
</dbReference>
<proteinExistence type="inferred from homology"/>
<dbReference type="OMA" id="DAFMMLQ"/>
<feature type="transmembrane region" description="Helical" evidence="8">
    <location>
        <begin position="674"/>
        <end position="693"/>
    </location>
</feature>
<feature type="region of interest" description="Disordered" evidence="7">
    <location>
        <begin position="848"/>
        <end position="892"/>
    </location>
</feature>
<dbReference type="InterPro" id="IPR032880">
    <property type="entry name" value="CSC1/OSCA1-like_N"/>
</dbReference>
<feature type="transmembrane region" description="Helical" evidence="8">
    <location>
        <begin position="584"/>
        <end position="601"/>
    </location>
</feature>
<feature type="compositionally biased region" description="Acidic residues" evidence="7">
    <location>
        <begin position="964"/>
        <end position="983"/>
    </location>
</feature>
<feature type="transmembrane region" description="Helical" evidence="8">
    <location>
        <begin position="397"/>
        <end position="426"/>
    </location>
</feature>
<feature type="transmembrane region" description="Helical" evidence="8">
    <location>
        <begin position="536"/>
        <end position="564"/>
    </location>
</feature>
<organism evidence="12">
    <name type="scientific">Absidia glauca</name>
    <name type="common">Pin mould</name>
    <dbReference type="NCBI Taxonomy" id="4829"/>
    <lineage>
        <taxon>Eukaryota</taxon>
        <taxon>Fungi</taxon>
        <taxon>Fungi incertae sedis</taxon>
        <taxon>Mucoromycota</taxon>
        <taxon>Mucoromycotina</taxon>
        <taxon>Mucoromycetes</taxon>
        <taxon>Mucorales</taxon>
        <taxon>Cunninghamellaceae</taxon>
        <taxon>Absidia</taxon>
    </lineage>
</organism>
<evidence type="ECO:0000256" key="4">
    <source>
        <dbReference type="ARBA" id="ARBA00022692"/>
    </source>
</evidence>
<gene>
    <name evidence="12" type="primary">ABSGL_00860.1 scaffold 958</name>
</gene>
<keyword evidence="4 8" id="KW-0812">Transmembrane</keyword>
<evidence type="ECO:0000313" key="13">
    <source>
        <dbReference type="Proteomes" id="UP000078561"/>
    </source>
</evidence>
<evidence type="ECO:0000259" key="10">
    <source>
        <dbReference type="Pfam" id="PF13967"/>
    </source>
</evidence>
<feature type="transmembrane region" description="Helical" evidence="8">
    <location>
        <begin position="647"/>
        <end position="668"/>
    </location>
</feature>
<evidence type="ECO:0000259" key="11">
    <source>
        <dbReference type="Pfam" id="PF14703"/>
    </source>
</evidence>
<dbReference type="OrthoDB" id="1689567at2759"/>
<accession>A0A168KV82</accession>
<feature type="transmembrane region" description="Helical" evidence="8">
    <location>
        <begin position="491"/>
        <end position="516"/>
    </location>
</feature>
<keyword evidence="13" id="KW-1185">Reference proteome</keyword>
<name>A0A168KV82_ABSGL</name>
<evidence type="ECO:0000256" key="2">
    <source>
        <dbReference type="ARBA" id="ARBA00007779"/>
    </source>
</evidence>
<feature type="domain" description="CSC1/OSCA1-like cytosolic" evidence="11">
    <location>
        <begin position="137"/>
        <end position="384"/>
    </location>
</feature>
<evidence type="ECO:0000313" key="12">
    <source>
        <dbReference type="EMBL" id="SAL95531.1"/>
    </source>
</evidence>
<dbReference type="EMBL" id="LT550334">
    <property type="protein sequence ID" value="SAL95531.1"/>
    <property type="molecule type" value="Genomic_DNA"/>
</dbReference>
<sequence length="1038" mass="116805">MKRRKPPKLPDSFFGWILPLIRISKTEMLDKVGLDAVIMLDFIVMGFKIFSLCSFFGVAALIPISATTGNFTDPLLNSVDHLSISVMTESSPYLIAYLVFTYFFTFVAWFFLQQNYNSYIYMRARYLLQLSNSLVCRSVIVTGLPDELRTDQALADYFENLGVGVVVSSHVVRHVKKLGHILRQRARALDHLEESYVKYWGNPCITSDYSPDHIYHHARNIHQQKKKPLQQAPKLKLDFEEDQTSISSIADDSIPLRTNKISVTQPDGTTILQQTPSTTQKETSTTDTTTVAYIRHRPLVRTGFLGLWGEKVDAIDYYTKEFDHWDKLAVAARESPQFDMTSVGFVTFENMGSALIASQIAINPVPFRCRTANAFEPRDVLWKNIHISGKQRVVRDIVVWGVTIALVVFWTVPISFISSFTSIEAIIKVAPGLGDFIDGHDFLQNIVQGLVPTVLVNIFMGVLPLILDYLGMLQGLRSRSAVSESTLSKYFFFLIFNVLLVFTLVSTAINTLVILVKQPTEIARILATSLPKVSPFFINYTILHGILLMPLNLLLLGSLIVRGFSIYILAKTPREHGSARSPGAFNYGTGYAAPLLIFIIVLEYSTIAPIILVFGALYFGITYVVYKYQFLYVYFRPYEAAGQLWTMVFPRVISGMILFQLTMVGLFFLKDSYVLGALCIPLIVLTLIFKFTIDAAYTRNSLHLPMELLRDQEKKIQTLSTPVEERDDNAVTTSSSPAPAPAEEKTNVARKRWTTALKSIQSTTRNRFDRPAKHHHQHIPLPLRSERRKRHMILDEDNYKGTPDNKTDYRQPPMLLNPGVLDTGLKWYGNPYLVGELPQLWLPVQRAGDTTKRPQQETPTRPSIAPITFGAPKHASSDSQEQEGDDYRPPSSTTALDIAHVVRLLEESQQTGKDLDQVCIHEGGLQQSSPASAPSFFGRLLGTHSGSHHGDSSQHQQQQHDSSDDSSDDSSGDDSSDSDDDDNNLTSVFHRIYYHHPERRHSTHRLHPSFMNRLHSSPSTIPLLHLNNRPSASPPPTG</sequence>
<feature type="region of interest" description="Disordered" evidence="7">
    <location>
        <begin position="925"/>
        <end position="984"/>
    </location>
</feature>
<keyword evidence="6 8" id="KW-0472">Membrane</keyword>
<comment type="subcellular location">
    <subcellularLocation>
        <location evidence="1">Membrane</location>
        <topology evidence="1">Multi-pass membrane protein</topology>
    </subcellularLocation>
</comment>
<keyword evidence="3" id="KW-0813">Transport</keyword>
<evidence type="ECO:0000256" key="1">
    <source>
        <dbReference type="ARBA" id="ARBA00004141"/>
    </source>
</evidence>
<dbReference type="PANTHER" id="PTHR13018:SF5">
    <property type="entry name" value="RE44586P"/>
    <property type="match status" value="1"/>
</dbReference>
<dbReference type="Pfam" id="PF14703">
    <property type="entry name" value="PHM7_cyt"/>
    <property type="match status" value="1"/>
</dbReference>
<evidence type="ECO:0000256" key="5">
    <source>
        <dbReference type="ARBA" id="ARBA00022989"/>
    </source>
</evidence>
<dbReference type="InterPro" id="IPR045122">
    <property type="entry name" value="Csc1-like"/>
</dbReference>
<dbReference type="AlphaFoldDB" id="A0A168KV82"/>
<comment type="similarity">
    <text evidence="2">Belongs to the CSC1 (TC 1.A.17) family.</text>
</comment>
<evidence type="ECO:0008006" key="14">
    <source>
        <dbReference type="Google" id="ProtNLM"/>
    </source>
</evidence>
<dbReference type="FunCoup" id="A0A168KV82">
    <property type="interactions" value="120"/>
</dbReference>
<evidence type="ECO:0000256" key="3">
    <source>
        <dbReference type="ARBA" id="ARBA00022448"/>
    </source>
</evidence>
<evidence type="ECO:0000256" key="8">
    <source>
        <dbReference type="SAM" id="Phobius"/>
    </source>
</evidence>
<dbReference type="InterPro" id="IPR003864">
    <property type="entry name" value="CSC1/OSCA1-like_7TM"/>
</dbReference>
<feature type="transmembrane region" description="Helical" evidence="8">
    <location>
        <begin position="446"/>
        <end position="470"/>
    </location>
</feature>
<feature type="region of interest" description="Disordered" evidence="7">
    <location>
        <begin position="719"/>
        <end position="747"/>
    </location>
</feature>
<feature type="transmembrane region" description="Helical" evidence="8">
    <location>
        <begin position="91"/>
        <end position="112"/>
    </location>
</feature>
<protein>
    <recommendedName>
        <fullName evidence="14">CSC1/OSCA1-like 7TM region domain-containing protein</fullName>
    </recommendedName>
</protein>
<reference evidence="12" key="1">
    <citation type="submission" date="2016-04" db="EMBL/GenBank/DDBJ databases">
        <authorList>
            <person name="Evans L.H."/>
            <person name="Alamgir A."/>
            <person name="Owens N."/>
            <person name="Weber N.D."/>
            <person name="Virtaneva K."/>
            <person name="Barbian K."/>
            <person name="Babar A."/>
            <person name="Rosenke K."/>
        </authorList>
    </citation>
    <scope>NUCLEOTIDE SEQUENCE [LARGE SCALE GENOMIC DNA]</scope>
    <source>
        <strain evidence="12">CBS 101.48</strain>
    </source>
</reference>
<dbReference type="Proteomes" id="UP000078561">
    <property type="component" value="Unassembled WGS sequence"/>
</dbReference>